<accession>A0A2G5I7T8</accession>
<keyword evidence="2" id="KW-0472">Membrane</keyword>
<feature type="compositionally biased region" description="Basic and acidic residues" evidence="1">
    <location>
        <begin position="539"/>
        <end position="548"/>
    </location>
</feature>
<reference evidence="3 5" key="1">
    <citation type="submission" date="2015-10" db="EMBL/GenBank/DDBJ databases">
        <title>The cercosporin biosynthetic gene cluster was horizontally transferred to several fungal lineages and shown to be expanded in Cercospora beticola based on microsynteny with recipient genomes.</title>
        <authorList>
            <person name="De Jonge R."/>
            <person name="Ebert M.K."/>
            <person name="Suttle J.C."/>
            <person name="Jurick Ii W.M."/>
            <person name="Secor G.A."/>
            <person name="Thomma B.P."/>
            <person name="Van De Peer Y."/>
            <person name="Bolton M.D."/>
        </authorList>
    </citation>
    <scope>NUCLEOTIDE SEQUENCE [LARGE SCALE GENOMIC DNA]</scope>
    <source>
        <strain evidence="3 5">09-40</strain>
    </source>
</reference>
<dbReference type="AlphaFoldDB" id="A0A2G5I7T8"/>
<feature type="compositionally biased region" description="Polar residues" evidence="1">
    <location>
        <begin position="152"/>
        <end position="165"/>
    </location>
</feature>
<dbReference type="Proteomes" id="UP001302367">
    <property type="component" value="Chromosome 1"/>
</dbReference>
<name>A0A2G5I7T8_CERBT</name>
<dbReference type="Proteomes" id="UP000230605">
    <property type="component" value="Chromosome 1"/>
</dbReference>
<dbReference type="EMBL" id="LKMD01000100">
    <property type="protein sequence ID" value="PIB00867.1"/>
    <property type="molecule type" value="Genomic_DNA"/>
</dbReference>
<keyword evidence="6" id="KW-1185">Reference proteome</keyword>
<feature type="compositionally biased region" description="Polar residues" evidence="1">
    <location>
        <begin position="632"/>
        <end position="644"/>
    </location>
</feature>
<evidence type="ECO:0000256" key="2">
    <source>
        <dbReference type="SAM" id="Phobius"/>
    </source>
</evidence>
<keyword evidence="2" id="KW-0812">Transmembrane</keyword>
<feature type="compositionally biased region" description="Low complexity" evidence="1">
    <location>
        <begin position="114"/>
        <end position="125"/>
    </location>
</feature>
<feature type="compositionally biased region" description="Low complexity" evidence="1">
    <location>
        <begin position="569"/>
        <end position="601"/>
    </location>
</feature>
<evidence type="ECO:0000313" key="5">
    <source>
        <dbReference type="Proteomes" id="UP000230605"/>
    </source>
</evidence>
<feature type="region of interest" description="Disordered" evidence="1">
    <location>
        <begin position="100"/>
        <end position="165"/>
    </location>
</feature>
<gene>
    <name evidence="3" type="ORF">CB0940_00545</name>
    <name evidence="4" type="ORF">RHO25_000569</name>
</gene>
<evidence type="ECO:0000313" key="3">
    <source>
        <dbReference type="EMBL" id="PIB00867.1"/>
    </source>
</evidence>
<sequence>MDTTAFEDTPPDIGKELNLHDLLARPDDDINLPISAALAAVRLLAYLGLAVAALCVLIVAYCFTLTWLALLWLQTHLLVFHTQLLRLTIDTPLPALQLRRTEEAKNDAPVTDGPSTEPSATETSSRPLAEEVVTEKATEPFNDQTEVEASDEQTPVSQSPATDTTVAPVVAPRANPFKVAAAQLDEARNFSRSVKTGTKRERGLRQQSLAIQSNQVKQPTGTPVSAVTTPSQLTNVTNGSSPPVDFVPPHKRKTMEAEARRAAAAAAKTLVDRGTPKMDIDNVGIAVENDLDDAKDQTEETSVEPSNVKSTLIANDLSKRPQTGEEIITPDCSYTVCNDTNRQYDHDAPHTIQPLPYDHRAAMVSPMEEIFQSARRQRYPNAAVYTADPWQPQGREGLLIEIGPPFIHIDDTAQHDSQEFSSFKGKQTVARNYAPNEDTPRALSAFPDELSSTTPTIEDKATDDGECDHWGVLPRPTSTVVNRTPPGLGPAVHDRQTSFDALLLGPTPHLKQPTDENDNESPVTEIWSPQSDSTASKADSPHLYHDDAISGTQSDDASSSGSSDEDAGEGSSSGSSEGEMGNGSSSGSPDEGASDEAAAGSSDEEDQGDLLDLSSNSSEVQDQHDLGEYEPHSSQTLTIQSAAASSDDIRQQASGERETESGNITELNKKAAAKVRREARQLLKRKWVERDILRVNLISTSSIENIRRLETATAAYLDQRTVLAGLMPTGTLNELDKEWFPVFPSIDLMRPAVTPDGAQQMRQDVKREMAAAAAEEAIRNPPPPEPTPIEKATKSADSALKLHLSALEYSQTVDKGIPFKKWKDTADKKLTRAHKYYMVKRQNLIDLYGDAGLPADVADLYPSLD</sequence>
<evidence type="ECO:0000256" key="1">
    <source>
        <dbReference type="SAM" id="MobiDB-lite"/>
    </source>
</evidence>
<protein>
    <submittedName>
        <fullName evidence="3">Uncharacterized protein</fullName>
    </submittedName>
</protein>
<dbReference type="EMBL" id="CP134184">
    <property type="protein sequence ID" value="WPA95964.1"/>
    <property type="molecule type" value="Genomic_DNA"/>
</dbReference>
<feature type="region of interest" description="Disordered" evidence="1">
    <location>
        <begin position="437"/>
        <end position="663"/>
    </location>
</feature>
<keyword evidence="2" id="KW-1133">Transmembrane helix</keyword>
<feature type="transmembrane region" description="Helical" evidence="2">
    <location>
        <begin position="43"/>
        <end position="73"/>
    </location>
</feature>
<feature type="compositionally biased region" description="Basic and acidic residues" evidence="1">
    <location>
        <begin position="621"/>
        <end position="631"/>
    </location>
</feature>
<feature type="compositionally biased region" description="Polar residues" evidence="1">
    <location>
        <begin position="527"/>
        <end position="537"/>
    </location>
</feature>
<reference evidence="4 6" key="2">
    <citation type="submission" date="2023-09" db="EMBL/GenBank/DDBJ databases">
        <title>Complete-Gapless Cercospora beticola genome.</title>
        <authorList>
            <person name="Wyatt N.A."/>
            <person name="Spanner R.E."/>
            <person name="Bolton M.D."/>
        </authorList>
    </citation>
    <scope>NUCLEOTIDE SEQUENCE [LARGE SCALE GENOMIC DNA]</scope>
    <source>
        <strain evidence="4">Cb09-40</strain>
    </source>
</reference>
<feature type="compositionally biased region" description="Basic and acidic residues" evidence="1">
    <location>
        <begin position="647"/>
        <end position="660"/>
    </location>
</feature>
<evidence type="ECO:0000313" key="6">
    <source>
        <dbReference type="Proteomes" id="UP001302367"/>
    </source>
</evidence>
<organism evidence="3 5">
    <name type="scientific">Cercospora beticola</name>
    <name type="common">Sugarbeet leaf spot fungus</name>
    <dbReference type="NCBI Taxonomy" id="122368"/>
    <lineage>
        <taxon>Eukaryota</taxon>
        <taxon>Fungi</taxon>
        <taxon>Dikarya</taxon>
        <taxon>Ascomycota</taxon>
        <taxon>Pezizomycotina</taxon>
        <taxon>Dothideomycetes</taxon>
        <taxon>Dothideomycetidae</taxon>
        <taxon>Mycosphaerellales</taxon>
        <taxon>Mycosphaerellaceae</taxon>
        <taxon>Cercospora</taxon>
    </lineage>
</organism>
<evidence type="ECO:0000313" key="4">
    <source>
        <dbReference type="EMBL" id="WPA95964.1"/>
    </source>
</evidence>
<proteinExistence type="predicted"/>
<dbReference type="OrthoDB" id="3647252at2759"/>
<feature type="compositionally biased region" description="Basic and acidic residues" evidence="1">
    <location>
        <begin position="457"/>
        <end position="469"/>
    </location>
</feature>